<dbReference type="Proteomes" id="UP001239083">
    <property type="component" value="Unassembled WGS sequence"/>
</dbReference>
<evidence type="ECO:0000256" key="13">
    <source>
        <dbReference type="ARBA" id="ARBA00023196"/>
    </source>
</evidence>
<name>A0ABU0RBU2_9MICO</name>
<dbReference type="Gene3D" id="1.20.150.20">
    <property type="entry name" value="ATP synthase alpha/beta chain, C-terminal domain"/>
    <property type="match status" value="1"/>
</dbReference>
<comment type="similarity">
    <text evidence="4 16">Belongs to the ATPase alpha/beta chains family.</text>
</comment>
<keyword evidence="6 15" id="KW-1003">Cell membrane</keyword>
<proteinExistence type="inferred from homology"/>
<dbReference type="SUPFAM" id="SSF50615">
    <property type="entry name" value="N-terminal domain of alpha and beta subunits of F1 ATP synthase"/>
    <property type="match status" value="1"/>
</dbReference>
<dbReference type="InterPro" id="IPR033732">
    <property type="entry name" value="ATP_synth_F1_a_nt-bd_dom"/>
</dbReference>
<sequence length="878" mass="95891">MAELSISPDEIRSALSEFVSSYEPGQAQTTEVGYVSDAADGIAHVEGLPSVMANELVRFADGTLGLALNLDEDEIGVVVLGEFTGIEEGMEVTRTGEVLSVPVGEGYLGRVVDPLGNPIDGLGEITGLEGRRALELQAPGVMQRKSVHEPLQTGIKAIDAMIPIGRGQRQLIIGDRQTGKTAIAIDTIINQKANWESGDPSKQVRCIYVAIGQKGSTIAGVKGALEDAGAMEYTTIVAAPASDPAGFKYLAPYTGSAIGQHWMYDSKHVLIIFDDLSKQAEAYRAVSLLLRRPPGREAYPGDVFYLHSRLLERCAKLSDELGAGSMTGLPIIETKANDVSAYIPTNVISITDGQIFLQSDLFNANQRPAVDVGISVSRVGGDAQVKSIKKVSGTLKLELAQYRSLEAFAMFASDLDAASRRQLARGARLTELLKQPQYSPYPVEEQVVSIWAGTKGKLERGPGRGHPPLRARTARLPRSQHRGTVRASRLERPLRRARRDARDRGRQVQAGVPDGRGQAARVGRIRAVRGDRRGRGRPGEDRQGPPLVIPRSLRLSKGTDLTRSHREPSTRKTGHRRNMGAQLRVYRQKIKSAQTTKKITRAMELISASRIQKAQARVAASEPYSNAITRAVSAVASYSNVAHVLTTEPERIDRAAIVIFTSDRGLAGAFNSQVLREAEELTELLRSQGKEVEYFLVGRKSVGYFKFRRRSFERSWVGSTDNPDFDTAKEIGDAVLEAFLRDATDGGVDEIHIVYNRFVSRISQVPVVTRLLPLEVVESEEIPDARHEVFPLYEFEPDPETVLDSLLPVYIESRIFNAMLQSSAAKHAATQKAMKSASDNADKLITDYTRLANNARQSEITQQISEIVGGADALSSAK</sequence>
<dbReference type="CDD" id="cd12151">
    <property type="entry name" value="F1-ATPase_gamma"/>
    <property type="match status" value="1"/>
</dbReference>
<evidence type="ECO:0000259" key="18">
    <source>
        <dbReference type="Pfam" id="PF00006"/>
    </source>
</evidence>
<keyword evidence="7 16" id="KW-0547">Nucleotide-binding</keyword>
<dbReference type="CDD" id="cd18116">
    <property type="entry name" value="ATP-synt_F1_alpha_N"/>
    <property type="match status" value="1"/>
</dbReference>
<dbReference type="EMBL" id="JAUSYY010000001">
    <property type="protein sequence ID" value="MDQ0895536.1"/>
    <property type="molecule type" value="Genomic_DNA"/>
</dbReference>
<dbReference type="InterPro" id="IPR035968">
    <property type="entry name" value="ATP_synth_F1_ATPase_gsu"/>
</dbReference>
<keyword evidence="5 15" id="KW-0813">Transport</keyword>
<evidence type="ECO:0000259" key="20">
    <source>
        <dbReference type="Pfam" id="PF02874"/>
    </source>
</evidence>
<evidence type="ECO:0000313" key="21">
    <source>
        <dbReference type="EMBL" id="MDQ0895536.1"/>
    </source>
</evidence>
<keyword evidence="8 15" id="KW-0375">Hydrogen ion transport</keyword>
<dbReference type="InterPro" id="IPR000793">
    <property type="entry name" value="ATP_synth_asu_C"/>
</dbReference>
<dbReference type="InterPro" id="IPR036121">
    <property type="entry name" value="ATPase_F1/V1/A1_a/bsu_N_sf"/>
</dbReference>
<dbReference type="InterPro" id="IPR004100">
    <property type="entry name" value="ATPase_F1/V1/A1_a/bsu_N"/>
</dbReference>
<evidence type="ECO:0000256" key="6">
    <source>
        <dbReference type="ARBA" id="ARBA00022475"/>
    </source>
</evidence>
<dbReference type="PANTHER" id="PTHR48082">
    <property type="entry name" value="ATP SYNTHASE SUBUNIT ALPHA, MITOCHONDRIAL"/>
    <property type="match status" value="1"/>
</dbReference>
<evidence type="ECO:0000256" key="4">
    <source>
        <dbReference type="ARBA" id="ARBA00008936"/>
    </source>
</evidence>
<feature type="compositionally biased region" description="Basic and acidic residues" evidence="17">
    <location>
        <begin position="528"/>
        <end position="543"/>
    </location>
</feature>
<dbReference type="HAMAP" id="MF_00815">
    <property type="entry name" value="ATP_synth_gamma_bact"/>
    <property type="match status" value="1"/>
</dbReference>
<feature type="region of interest" description="Disordered" evidence="17">
    <location>
        <begin position="456"/>
        <end position="576"/>
    </location>
</feature>
<evidence type="ECO:0000256" key="9">
    <source>
        <dbReference type="ARBA" id="ARBA00022840"/>
    </source>
</evidence>
<feature type="compositionally biased region" description="Basic residues" evidence="17">
    <location>
        <begin position="467"/>
        <end position="484"/>
    </location>
</feature>
<dbReference type="PROSITE" id="PS00152">
    <property type="entry name" value="ATPASE_ALPHA_BETA"/>
    <property type="match status" value="1"/>
</dbReference>
<comment type="similarity">
    <text evidence="3 15">Belongs to the ATPase gamma chain family.</text>
</comment>
<dbReference type="Pfam" id="PF02874">
    <property type="entry name" value="ATP-synt_ab_N"/>
    <property type="match status" value="1"/>
</dbReference>
<keyword evidence="14 15" id="KW-0066">ATP synthesis</keyword>
<evidence type="ECO:0000256" key="14">
    <source>
        <dbReference type="ARBA" id="ARBA00023310"/>
    </source>
</evidence>
<evidence type="ECO:0000313" key="22">
    <source>
        <dbReference type="Proteomes" id="UP001239083"/>
    </source>
</evidence>
<feature type="domain" description="ATP synthase alpha subunit C-terminal" evidence="19">
    <location>
        <begin position="384"/>
        <end position="459"/>
    </location>
</feature>
<feature type="compositionally biased region" description="Basic and acidic residues" evidence="17">
    <location>
        <begin position="560"/>
        <end position="570"/>
    </location>
</feature>
<dbReference type="EC" id="7.1.2.2" evidence="16"/>
<gene>
    <name evidence="15" type="primary">atpG</name>
    <name evidence="16" type="synonym">atpA</name>
    <name evidence="21" type="ORF">QFZ26_003091</name>
</gene>
<accession>A0ABU0RBU2</accession>
<dbReference type="Pfam" id="PF00231">
    <property type="entry name" value="ATP-synt"/>
    <property type="match status" value="1"/>
</dbReference>
<keyword evidence="22" id="KW-1185">Reference proteome</keyword>
<keyword evidence="12 15" id="KW-0472">Membrane</keyword>
<evidence type="ECO:0000256" key="11">
    <source>
        <dbReference type="ARBA" id="ARBA00023065"/>
    </source>
</evidence>
<evidence type="ECO:0000256" key="12">
    <source>
        <dbReference type="ARBA" id="ARBA00023136"/>
    </source>
</evidence>
<evidence type="ECO:0000256" key="2">
    <source>
        <dbReference type="ARBA" id="ARBA00004170"/>
    </source>
</evidence>
<evidence type="ECO:0000256" key="17">
    <source>
        <dbReference type="SAM" id="MobiDB-lite"/>
    </source>
</evidence>
<dbReference type="NCBIfam" id="NF009884">
    <property type="entry name" value="PRK13343.1"/>
    <property type="match status" value="1"/>
</dbReference>
<evidence type="ECO:0000256" key="8">
    <source>
        <dbReference type="ARBA" id="ARBA00022781"/>
    </source>
</evidence>
<dbReference type="SUPFAM" id="SSF52943">
    <property type="entry name" value="ATP synthase (F1-ATPase), gamma subunit"/>
    <property type="match status" value="1"/>
</dbReference>
<dbReference type="PRINTS" id="PR00126">
    <property type="entry name" value="ATPASEGAMMA"/>
</dbReference>
<reference evidence="21 22" key="1">
    <citation type="submission" date="2023-07" db="EMBL/GenBank/DDBJ databases">
        <title>Comparative genomics of wheat-associated soil bacteria to identify genetic determinants of phenazine resistance.</title>
        <authorList>
            <person name="Mouncey N."/>
        </authorList>
    </citation>
    <scope>NUCLEOTIDE SEQUENCE [LARGE SCALE GENOMIC DNA]</scope>
    <source>
        <strain evidence="21 22">V3I3</strain>
    </source>
</reference>
<protein>
    <recommendedName>
        <fullName evidence="15 16">Multifunctional fusion protein</fullName>
    </recommendedName>
    <domain>
        <recommendedName>
            <fullName evidence="16">ATP synthase subunit alpha</fullName>
            <ecNumber evidence="16">7.1.2.2</ecNumber>
        </recommendedName>
        <alternativeName>
            <fullName evidence="16">ATP synthase F1 sector subunit alpha</fullName>
        </alternativeName>
        <alternativeName>
            <fullName evidence="16">F-ATPase subunit alpha</fullName>
        </alternativeName>
    </domain>
    <domain>
        <recommendedName>
            <fullName evidence="15">ATP synthase gamma chain</fullName>
        </recommendedName>
        <alternativeName>
            <fullName evidence="15">ATP synthase F1 sector gamma subunit</fullName>
        </alternativeName>
        <alternativeName>
            <fullName evidence="15">F-ATPase gamma subunit</fullName>
        </alternativeName>
    </domain>
</protein>
<feature type="domain" description="ATPase F1/V1/A1 complex alpha/beta subunit N-terminal" evidence="20">
    <location>
        <begin position="31"/>
        <end position="96"/>
    </location>
</feature>
<dbReference type="Gene3D" id="3.40.1380.10">
    <property type="match status" value="1"/>
</dbReference>
<dbReference type="Gene3D" id="3.40.50.300">
    <property type="entry name" value="P-loop containing nucleotide triphosphate hydrolases"/>
    <property type="match status" value="1"/>
</dbReference>
<evidence type="ECO:0000256" key="10">
    <source>
        <dbReference type="ARBA" id="ARBA00022967"/>
    </source>
</evidence>
<feature type="domain" description="ATPase F1/V1/A1 complex alpha/beta subunit nucleotide-binding" evidence="18">
    <location>
        <begin position="154"/>
        <end position="377"/>
    </location>
</feature>
<comment type="caution">
    <text evidence="21">The sequence shown here is derived from an EMBL/GenBank/DDBJ whole genome shotgun (WGS) entry which is preliminary data.</text>
</comment>
<dbReference type="SUPFAM" id="SSF47917">
    <property type="entry name" value="C-terminal domain of alpha and beta subunits of F1 ATP synthase"/>
    <property type="match status" value="1"/>
</dbReference>
<dbReference type="SUPFAM" id="SSF52540">
    <property type="entry name" value="P-loop containing nucleoside triphosphate hydrolases"/>
    <property type="match status" value="1"/>
</dbReference>
<evidence type="ECO:0000256" key="16">
    <source>
        <dbReference type="HAMAP-Rule" id="MF_01346"/>
    </source>
</evidence>
<dbReference type="Pfam" id="PF00006">
    <property type="entry name" value="ATP-synt_ab"/>
    <property type="match status" value="1"/>
</dbReference>
<comment type="function">
    <text evidence="16">Produces ATP from ADP in the presence of a proton gradient across the membrane. The alpha chain is a regulatory subunit.</text>
</comment>
<dbReference type="Gene3D" id="1.10.287.80">
    <property type="entry name" value="ATP synthase, gamma subunit, helix hairpin domain"/>
    <property type="match status" value="1"/>
</dbReference>
<dbReference type="CDD" id="cd01132">
    <property type="entry name" value="F1-ATPase_alpha_CD"/>
    <property type="match status" value="1"/>
</dbReference>
<dbReference type="CDD" id="cd18113">
    <property type="entry name" value="ATP-synt_F1_alpha_C"/>
    <property type="match status" value="1"/>
</dbReference>
<feature type="binding site" evidence="16">
    <location>
        <begin position="174"/>
        <end position="181"/>
    </location>
    <ligand>
        <name>ATP</name>
        <dbReference type="ChEBI" id="CHEBI:30616"/>
    </ligand>
</feature>
<comment type="catalytic activity">
    <reaction evidence="16">
        <text>ATP + H2O + 4 H(+)(in) = ADP + phosphate + 5 H(+)(out)</text>
        <dbReference type="Rhea" id="RHEA:57720"/>
        <dbReference type="ChEBI" id="CHEBI:15377"/>
        <dbReference type="ChEBI" id="CHEBI:15378"/>
        <dbReference type="ChEBI" id="CHEBI:30616"/>
        <dbReference type="ChEBI" id="CHEBI:43474"/>
        <dbReference type="ChEBI" id="CHEBI:456216"/>
        <dbReference type="EC" id="7.1.2.2"/>
    </reaction>
</comment>
<evidence type="ECO:0000256" key="15">
    <source>
        <dbReference type="HAMAP-Rule" id="MF_00815"/>
    </source>
</evidence>
<dbReference type="PANTHER" id="PTHR48082:SF2">
    <property type="entry name" value="ATP SYNTHASE SUBUNIT ALPHA, MITOCHONDRIAL"/>
    <property type="match status" value="1"/>
</dbReference>
<evidence type="ECO:0000256" key="3">
    <source>
        <dbReference type="ARBA" id="ARBA00007681"/>
    </source>
</evidence>
<evidence type="ECO:0000256" key="7">
    <source>
        <dbReference type="ARBA" id="ARBA00022741"/>
    </source>
</evidence>
<keyword evidence="11 15" id="KW-0406">Ion transport</keyword>
<comment type="function">
    <text evidence="1 15">Produces ATP from ADP in the presence of a proton gradient across the membrane. The gamma chain is believed to be important in regulating ATPase activity and the flow of protons through the CF(0) complex.</text>
</comment>
<dbReference type="InterPro" id="IPR000194">
    <property type="entry name" value="ATPase_F1/V1/A1_a/bsu_nucl-bd"/>
</dbReference>
<evidence type="ECO:0000259" key="19">
    <source>
        <dbReference type="Pfam" id="PF00306"/>
    </source>
</evidence>
<dbReference type="HAMAP" id="MF_01346">
    <property type="entry name" value="ATP_synth_alpha_bact"/>
    <property type="match status" value="1"/>
</dbReference>
<comment type="subcellular location">
    <subcellularLocation>
        <location evidence="15">Cell membrane</location>
        <topology evidence="15">Peripheral membrane protein</topology>
    </subcellularLocation>
    <subcellularLocation>
        <location evidence="2">Membrane</location>
        <topology evidence="2">Peripheral membrane protein</topology>
    </subcellularLocation>
</comment>
<dbReference type="InterPro" id="IPR005294">
    <property type="entry name" value="ATP_synth_F1_asu"/>
</dbReference>
<dbReference type="Pfam" id="PF00306">
    <property type="entry name" value="ATP-synt_ab_C"/>
    <property type="match status" value="1"/>
</dbReference>
<comment type="subunit">
    <text evidence="15">F-type ATPases have 2 components, CF(1) - the catalytic core - and CF(0) - the membrane proton channel. CF(1) has five subunits: alpha(3), beta(3), gamma(1), delta(1), epsilon(1). CF(0) has three main subunits: a, b and c.</text>
</comment>
<dbReference type="NCBIfam" id="TIGR01146">
    <property type="entry name" value="ATPsyn_F1gamma"/>
    <property type="match status" value="1"/>
</dbReference>
<keyword evidence="9 16" id="KW-0067">ATP-binding</keyword>
<dbReference type="InterPro" id="IPR027417">
    <property type="entry name" value="P-loop_NTPase"/>
</dbReference>
<feature type="compositionally biased region" description="Basic and acidic residues" evidence="17">
    <location>
        <begin position="488"/>
        <end position="506"/>
    </location>
</feature>
<dbReference type="InterPro" id="IPR023366">
    <property type="entry name" value="ATP_synth_asu-like_sf"/>
</dbReference>
<evidence type="ECO:0000256" key="5">
    <source>
        <dbReference type="ARBA" id="ARBA00022448"/>
    </source>
</evidence>
<dbReference type="InterPro" id="IPR020003">
    <property type="entry name" value="ATPase_a/bsu_AS"/>
</dbReference>
<dbReference type="InterPro" id="IPR038376">
    <property type="entry name" value="ATP_synth_asu_C_sf"/>
</dbReference>
<keyword evidence="13 15" id="KW-0139">CF(1)</keyword>
<dbReference type="Gene3D" id="2.40.30.20">
    <property type="match status" value="1"/>
</dbReference>
<dbReference type="NCBIfam" id="NF004145">
    <property type="entry name" value="PRK05621.1-2"/>
    <property type="match status" value="1"/>
</dbReference>
<evidence type="ECO:0000256" key="1">
    <source>
        <dbReference type="ARBA" id="ARBA00003456"/>
    </source>
</evidence>
<keyword evidence="10 16" id="KW-1278">Translocase</keyword>
<dbReference type="NCBIfam" id="TIGR00962">
    <property type="entry name" value="atpA"/>
    <property type="match status" value="1"/>
</dbReference>
<organism evidence="21 22">
    <name type="scientific">Agromyces ramosus</name>
    <dbReference type="NCBI Taxonomy" id="33879"/>
    <lineage>
        <taxon>Bacteria</taxon>
        <taxon>Bacillati</taxon>
        <taxon>Actinomycetota</taxon>
        <taxon>Actinomycetes</taxon>
        <taxon>Micrococcales</taxon>
        <taxon>Microbacteriaceae</taxon>
        <taxon>Agromyces</taxon>
    </lineage>
</organism>
<dbReference type="InterPro" id="IPR000131">
    <property type="entry name" value="ATP_synth_F1_gsu"/>
</dbReference>
<feature type="site" description="Required for activity" evidence="16">
    <location>
        <position position="375"/>
    </location>
</feature>